<dbReference type="Gene3D" id="1.10.150.130">
    <property type="match status" value="1"/>
</dbReference>
<dbReference type="Proteomes" id="UP000503540">
    <property type="component" value="Chromosome"/>
</dbReference>
<accession>A0A6G9Y7V2</accession>
<dbReference type="PROSITE" id="PS51898">
    <property type="entry name" value="TYR_RECOMBINASE"/>
    <property type="match status" value="1"/>
</dbReference>
<evidence type="ECO:0000256" key="4">
    <source>
        <dbReference type="PROSITE-ProRule" id="PRU01248"/>
    </source>
</evidence>
<dbReference type="InterPro" id="IPR044068">
    <property type="entry name" value="CB"/>
</dbReference>
<dbReference type="InterPro" id="IPR002104">
    <property type="entry name" value="Integrase_catalytic"/>
</dbReference>
<protein>
    <submittedName>
        <fullName evidence="8">Tyrosine-type recombinase/integrase</fullName>
    </submittedName>
</protein>
<evidence type="ECO:0000256" key="1">
    <source>
        <dbReference type="ARBA" id="ARBA00008857"/>
    </source>
</evidence>
<organism evidence="8 9">
    <name type="scientific">Nocardia arthritidis</name>
    <dbReference type="NCBI Taxonomy" id="228602"/>
    <lineage>
        <taxon>Bacteria</taxon>
        <taxon>Bacillati</taxon>
        <taxon>Actinomycetota</taxon>
        <taxon>Actinomycetes</taxon>
        <taxon>Mycobacteriales</taxon>
        <taxon>Nocardiaceae</taxon>
        <taxon>Nocardia</taxon>
    </lineage>
</organism>
<evidence type="ECO:0000256" key="2">
    <source>
        <dbReference type="ARBA" id="ARBA00023125"/>
    </source>
</evidence>
<dbReference type="PANTHER" id="PTHR30349">
    <property type="entry name" value="PHAGE INTEGRASE-RELATED"/>
    <property type="match status" value="1"/>
</dbReference>
<comment type="similarity">
    <text evidence="1">Belongs to the 'phage' integrase family.</text>
</comment>
<dbReference type="PANTHER" id="PTHR30349:SF64">
    <property type="entry name" value="PROPHAGE INTEGRASE INTD-RELATED"/>
    <property type="match status" value="1"/>
</dbReference>
<keyword evidence="9" id="KW-1185">Reference proteome</keyword>
<dbReference type="GO" id="GO:0003677">
    <property type="term" value="F:DNA binding"/>
    <property type="evidence" value="ECO:0007669"/>
    <property type="project" value="UniProtKB-UniRule"/>
</dbReference>
<feature type="region of interest" description="Disordered" evidence="5">
    <location>
        <begin position="411"/>
        <end position="435"/>
    </location>
</feature>
<dbReference type="KEGG" id="nah:F5544_06855"/>
<reference evidence="8 9" key="1">
    <citation type="journal article" date="2019" name="ACS Chem. Biol.">
        <title>Identification and Mobilization of a Cryptic Antibiotic Biosynthesis Gene Locus from a Human-Pathogenic Nocardia Isolate.</title>
        <authorList>
            <person name="Herisse M."/>
            <person name="Ishida K."/>
            <person name="Porter J.L."/>
            <person name="Howden B."/>
            <person name="Hertweck C."/>
            <person name="Stinear T.P."/>
            <person name="Pidot S.J."/>
        </authorList>
    </citation>
    <scope>NUCLEOTIDE SEQUENCE [LARGE SCALE GENOMIC DNA]</scope>
    <source>
        <strain evidence="8 9">AUSMDU00012717</strain>
    </source>
</reference>
<dbReference type="AlphaFoldDB" id="A0A6G9Y7V2"/>
<dbReference type="RefSeq" id="WP_167472408.1">
    <property type="nucleotide sequence ID" value="NZ_CP046172.1"/>
</dbReference>
<dbReference type="InterPro" id="IPR013762">
    <property type="entry name" value="Integrase-like_cat_sf"/>
</dbReference>
<dbReference type="InterPro" id="IPR050090">
    <property type="entry name" value="Tyrosine_recombinase_XerCD"/>
</dbReference>
<dbReference type="SUPFAM" id="SSF56349">
    <property type="entry name" value="DNA breaking-rejoining enzymes"/>
    <property type="match status" value="1"/>
</dbReference>
<dbReference type="PROSITE" id="PS51900">
    <property type="entry name" value="CB"/>
    <property type="match status" value="1"/>
</dbReference>
<evidence type="ECO:0000256" key="3">
    <source>
        <dbReference type="ARBA" id="ARBA00023172"/>
    </source>
</evidence>
<dbReference type="InterPro" id="IPR011010">
    <property type="entry name" value="DNA_brk_join_enz"/>
</dbReference>
<dbReference type="InterPro" id="IPR010998">
    <property type="entry name" value="Integrase_recombinase_N"/>
</dbReference>
<evidence type="ECO:0000313" key="8">
    <source>
        <dbReference type="EMBL" id="QIS09281.1"/>
    </source>
</evidence>
<evidence type="ECO:0000259" key="6">
    <source>
        <dbReference type="PROSITE" id="PS51898"/>
    </source>
</evidence>
<name>A0A6G9Y7V2_9NOCA</name>
<keyword evidence="2 4" id="KW-0238">DNA-binding</keyword>
<evidence type="ECO:0000313" key="9">
    <source>
        <dbReference type="Proteomes" id="UP000503540"/>
    </source>
</evidence>
<evidence type="ECO:0000259" key="7">
    <source>
        <dbReference type="PROSITE" id="PS51900"/>
    </source>
</evidence>
<sequence>MAHIDDRWWRPKRDEDGKVIVNGRGKPVMEKTELYGRGLRYRVRYIDPDGVERSKSFGDREKKKADNFLIEVESDKREGKYVDPRAATKKFRQQAENWYKGQSPDPATREILRSRLERQIYPKLGDLTFKKIEKPSTIRDWLGWLDEQGLSDNYKTALFTIVSSVCEAAVEDRVIRQNPCKAKTIRRPTSNSPKIVVWHEDRLHMVMTGLGHRFQIAAELGSGAGLRQGEILGFSPDDVDRERKVIRVERQIKTVKGIMMFALPKGGKTREVPVADDLLDSIDGHGNAYPAVPVTLPWGKPDGESVTVLLLITGENGRVYTGDLFTKVVWQKAFRTAGLEYRKRADGMHALRHLFASRLLADGCSIKELAEYLGHWDPGFTLRTYTHLVPSSYQRARAAIQRMFERRPESLTAWRRPDESQQAVPEHPPIEKNSA</sequence>
<gene>
    <name evidence="8" type="ORF">F5544_06855</name>
</gene>
<feature type="domain" description="Core-binding (CB)" evidence="7">
    <location>
        <begin position="89"/>
        <end position="170"/>
    </location>
</feature>
<keyword evidence="3" id="KW-0233">DNA recombination</keyword>
<dbReference type="Gene3D" id="1.10.443.10">
    <property type="entry name" value="Intergrase catalytic core"/>
    <property type="match status" value="1"/>
</dbReference>
<proteinExistence type="inferred from homology"/>
<dbReference type="EMBL" id="CP046172">
    <property type="protein sequence ID" value="QIS09281.1"/>
    <property type="molecule type" value="Genomic_DNA"/>
</dbReference>
<dbReference type="GO" id="GO:0015074">
    <property type="term" value="P:DNA integration"/>
    <property type="evidence" value="ECO:0007669"/>
    <property type="project" value="InterPro"/>
</dbReference>
<evidence type="ECO:0000256" key="5">
    <source>
        <dbReference type="SAM" id="MobiDB-lite"/>
    </source>
</evidence>
<feature type="domain" description="Tyr recombinase" evidence="6">
    <location>
        <begin position="193"/>
        <end position="401"/>
    </location>
</feature>
<dbReference type="GO" id="GO:0006310">
    <property type="term" value="P:DNA recombination"/>
    <property type="evidence" value="ECO:0007669"/>
    <property type="project" value="UniProtKB-KW"/>
</dbReference>
<dbReference type="Pfam" id="PF00589">
    <property type="entry name" value="Phage_integrase"/>
    <property type="match status" value="1"/>
</dbReference>